<dbReference type="EMBL" id="ABXJ01000016">
    <property type="protein sequence ID" value="EEA91461.1"/>
    <property type="molecule type" value="Genomic_DNA"/>
</dbReference>
<dbReference type="HOGENOM" id="CLU_3198504_0_0_11"/>
<sequence length="45" mass="5344">MVMCWSCEEASICPNRSERRVAFPFIRHLAHLVITLFQRLMGHAW</sequence>
<name>B6G8D7_9ACTN</name>
<evidence type="ECO:0000313" key="1">
    <source>
        <dbReference type="EMBL" id="EEA91461.1"/>
    </source>
</evidence>
<dbReference type="STRING" id="445975.COLSTE_00327"/>
<dbReference type="AlphaFoldDB" id="B6G8D7"/>
<accession>B6G8D7</accession>
<reference evidence="1 2" key="2">
    <citation type="submission" date="2008-10" db="EMBL/GenBank/DDBJ databases">
        <authorList>
            <person name="Fulton L."/>
            <person name="Clifton S."/>
            <person name="Fulton B."/>
            <person name="Xu J."/>
            <person name="Minx P."/>
            <person name="Pepin K.H."/>
            <person name="Johnson M."/>
            <person name="Thiruvilangam P."/>
            <person name="Bhonagiri V."/>
            <person name="Nash W.E."/>
            <person name="Mardis E.R."/>
            <person name="Wilson R.K."/>
        </authorList>
    </citation>
    <scope>NUCLEOTIDE SEQUENCE [LARGE SCALE GENOMIC DNA]</scope>
    <source>
        <strain evidence="1 2">DSM 13279</strain>
    </source>
</reference>
<organism evidence="1 2">
    <name type="scientific">Collinsella stercoris DSM 13279</name>
    <dbReference type="NCBI Taxonomy" id="445975"/>
    <lineage>
        <taxon>Bacteria</taxon>
        <taxon>Bacillati</taxon>
        <taxon>Actinomycetota</taxon>
        <taxon>Coriobacteriia</taxon>
        <taxon>Coriobacteriales</taxon>
        <taxon>Coriobacteriaceae</taxon>
        <taxon>Collinsella</taxon>
    </lineage>
</organism>
<proteinExistence type="predicted"/>
<dbReference type="Proteomes" id="UP000003560">
    <property type="component" value="Unassembled WGS sequence"/>
</dbReference>
<reference evidence="1 2" key="1">
    <citation type="submission" date="2008-10" db="EMBL/GenBank/DDBJ databases">
        <title>Draft genome sequence of Collinsella stercoris (DSM 13279).</title>
        <authorList>
            <person name="Sudarsanam P."/>
            <person name="Ley R."/>
            <person name="Guruge J."/>
            <person name="Turnbaugh P.J."/>
            <person name="Mahowald M."/>
            <person name="Liep D."/>
            <person name="Gordon J."/>
        </authorList>
    </citation>
    <scope>NUCLEOTIDE SEQUENCE [LARGE SCALE GENOMIC DNA]</scope>
    <source>
        <strain evidence="1 2">DSM 13279</strain>
    </source>
</reference>
<comment type="caution">
    <text evidence="1">The sequence shown here is derived from an EMBL/GenBank/DDBJ whole genome shotgun (WGS) entry which is preliminary data.</text>
</comment>
<evidence type="ECO:0000313" key="2">
    <source>
        <dbReference type="Proteomes" id="UP000003560"/>
    </source>
</evidence>
<gene>
    <name evidence="1" type="ORF">COLSTE_00327</name>
</gene>
<keyword evidence="2" id="KW-1185">Reference proteome</keyword>
<protein>
    <submittedName>
        <fullName evidence="1">Uncharacterized protein</fullName>
    </submittedName>
</protein>